<evidence type="ECO:0000313" key="3">
    <source>
        <dbReference type="Proteomes" id="UP000254487"/>
    </source>
</evidence>
<evidence type="ECO:0000313" key="2">
    <source>
        <dbReference type="EMBL" id="STU76253.1"/>
    </source>
</evidence>
<evidence type="ECO:0000256" key="1">
    <source>
        <dbReference type="SAM" id="MobiDB-lite"/>
    </source>
</evidence>
<organism evidence="2 3">
    <name type="scientific">Klebsiella pneumoniae subsp. ozaenae</name>
    <dbReference type="NCBI Taxonomy" id="574"/>
    <lineage>
        <taxon>Bacteria</taxon>
        <taxon>Pseudomonadati</taxon>
        <taxon>Pseudomonadota</taxon>
        <taxon>Gammaproteobacteria</taxon>
        <taxon>Enterobacterales</taxon>
        <taxon>Enterobacteriaceae</taxon>
        <taxon>Klebsiella/Raoultella group</taxon>
        <taxon>Klebsiella</taxon>
        <taxon>Klebsiella pneumoniae complex</taxon>
    </lineage>
</organism>
<gene>
    <name evidence="2" type="ORF">NCTC10313_03622</name>
</gene>
<sequence>MFRETAGRRGEQSAVHNLKIRGDRRMKIHMRQDVALKIDAGGDFRQHRSFRAQFENRPFGDVMHGPTGESRPGSPAAIAL</sequence>
<proteinExistence type="predicted"/>
<accession>A0A377ZQ99</accession>
<protein>
    <submittedName>
        <fullName evidence="2">Uncharacterized protein</fullName>
    </submittedName>
</protein>
<name>A0A377ZQ99_KLEPO</name>
<feature type="region of interest" description="Disordered" evidence="1">
    <location>
        <begin position="57"/>
        <end position="80"/>
    </location>
</feature>
<dbReference type="EMBL" id="UGLW01000003">
    <property type="protein sequence ID" value="STU76253.1"/>
    <property type="molecule type" value="Genomic_DNA"/>
</dbReference>
<dbReference type="AlphaFoldDB" id="A0A377ZQ99"/>
<dbReference type="Proteomes" id="UP000254487">
    <property type="component" value="Unassembled WGS sequence"/>
</dbReference>
<reference evidence="2 3" key="1">
    <citation type="submission" date="2018-06" db="EMBL/GenBank/DDBJ databases">
        <authorList>
            <consortium name="Pathogen Informatics"/>
            <person name="Doyle S."/>
        </authorList>
    </citation>
    <scope>NUCLEOTIDE SEQUENCE [LARGE SCALE GENOMIC DNA]</scope>
    <source>
        <strain evidence="2 3">NCTC10313</strain>
    </source>
</reference>